<dbReference type="RefSeq" id="WP_174845160.1">
    <property type="nucleotide sequence ID" value="NZ_BIFT01000001.1"/>
</dbReference>
<evidence type="ECO:0000313" key="2">
    <source>
        <dbReference type="EMBL" id="GCE26521.1"/>
    </source>
</evidence>
<dbReference type="AlphaFoldDB" id="A0A402B594"/>
<dbReference type="InterPro" id="IPR054204">
    <property type="entry name" value="DUF6909"/>
</dbReference>
<organism evidence="2 3">
    <name type="scientific">Dictyobacter alpinus</name>
    <dbReference type="NCBI Taxonomy" id="2014873"/>
    <lineage>
        <taxon>Bacteria</taxon>
        <taxon>Bacillati</taxon>
        <taxon>Chloroflexota</taxon>
        <taxon>Ktedonobacteria</taxon>
        <taxon>Ktedonobacterales</taxon>
        <taxon>Dictyobacteraceae</taxon>
        <taxon>Dictyobacter</taxon>
    </lineage>
</organism>
<accession>A0A402B594</accession>
<feature type="region of interest" description="Disordered" evidence="1">
    <location>
        <begin position="633"/>
        <end position="658"/>
    </location>
</feature>
<feature type="compositionally biased region" description="Basic and acidic residues" evidence="1">
    <location>
        <begin position="1"/>
        <end position="11"/>
    </location>
</feature>
<dbReference type="Pfam" id="PF21850">
    <property type="entry name" value="DUF6909"/>
    <property type="match status" value="1"/>
</dbReference>
<keyword evidence="3" id="KW-1185">Reference proteome</keyword>
<feature type="region of interest" description="Disordered" evidence="1">
    <location>
        <begin position="1"/>
        <end position="33"/>
    </location>
</feature>
<dbReference type="EMBL" id="BIFT01000001">
    <property type="protein sequence ID" value="GCE26521.1"/>
    <property type="molecule type" value="Genomic_DNA"/>
</dbReference>
<proteinExistence type="predicted"/>
<comment type="caution">
    <text evidence="2">The sequence shown here is derived from an EMBL/GenBank/DDBJ whole genome shotgun (WGS) entry which is preliminary data.</text>
</comment>
<evidence type="ECO:0000256" key="1">
    <source>
        <dbReference type="SAM" id="MobiDB-lite"/>
    </source>
</evidence>
<sequence length="658" mass="75033">MPQKQKQDDPHNNGMNHFKHIPQDGSAPVAQSEDEMLDKYDHQPTSLAPSLEHGEKYHIAGKRDVELYIRTYNTLLRSSGEISLKALVQAHYNIDSSLHPDARKAYPDMSAFIYSVLRLPDAINQCELVLLGQSEEVFLQQGFHVNKWQAVTAPARRRKWFYNGKKTLAAYVASVSDTDDIVPVLVAFQIEWNKMYYLLNADPTTMQLLETQVDPSSPVFDEISKVLRQRLHIAADDWQRLQVIWGENLWDKLHQIGSHRKSFNLRMLGGSHVGYVKATRQWWAPVRNLLDTLGLPDRPVYFVSSNTHSLINVLSGFALRHEKALTDFARSGIDPYLSEECQKIQDGEVPGNWQNFLYFASREWGQTPEGKEANRTRLQESQDRGIWHLGARHGLEIDAQVFELSKLVSSEIDPRCRMPHMETMARSDAVILNIDYPLGMAAYRMMREIMENLSQICGIYVLGKAATLNGSIGDVMISNVVLDEHSQNTYWFDNKFRVGEVQPYLTYGSVLDNQKAVSVKGTYLQNRQYLDFYYQSNYTVVEMESGPYLNAIYEDQYLTRYPTEENLNLLSLPYDLGILHYASDTPYTRGKNLGAGSLSYFGMDSTYASSVAIIRRIFANEIATIQRRITHPLDESTTPIPDEGTHVPETRAKKAKAV</sequence>
<name>A0A402B594_9CHLR</name>
<protein>
    <submittedName>
        <fullName evidence="2">Uncharacterized protein</fullName>
    </submittedName>
</protein>
<gene>
    <name evidence="2" type="ORF">KDA_20050</name>
</gene>
<feature type="compositionally biased region" description="Basic and acidic residues" evidence="1">
    <location>
        <begin position="643"/>
        <end position="652"/>
    </location>
</feature>
<reference evidence="3" key="1">
    <citation type="submission" date="2018-12" db="EMBL/GenBank/DDBJ databases">
        <title>Tengunoibacter tsumagoiensis gen. nov., sp. nov., Dictyobacter kobayashii sp. nov., D. alpinus sp. nov., and D. joshuensis sp. nov. and description of Dictyobacteraceae fam. nov. within the order Ktedonobacterales isolated from Tengu-no-mugimeshi.</title>
        <authorList>
            <person name="Wang C.M."/>
            <person name="Zheng Y."/>
            <person name="Sakai Y."/>
            <person name="Toyoda A."/>
            <person name="Minakuchi Y."/>
            <person name="Abe K."/>
            <person name="Yokota A."/>
            <person name="Yabe S."/>
        </authorList>
    </citation>
    <scope>NUCLEOTIDE SEQUENCE [LARGE SCALE GENOMIC DNA]</scope>
    <source>
        <strain evidence="3">Uno16</strain>
    </source>
</reference>
<evidence type="ECO:0000313" key="3">
    <source>
        <dbReference type="Proteomes" id="UP000287171"/>
    </source>
</evidence>
<dbReference type="Proteomes" id="UP000287171">
    <property type="component" value="Unassembled WGS sequence"/>
</dbReference>